<keyword evidence="9" id="KW-0472">Membrane</keyword>
<evidence type="ECO:0000256" key="6">
    <source>
        <dbReference type="ARBA" id="ARBA00022777"/>
    </source>
</evidence>
<feature type="transmembrane region" description="Helical" evidence="9">
    <location>
        <begin position="117"/>
        <end position="137"/>
    </location>
</feature>
<evidence type="ECO:0000256" key="3">
    <source>
        <dbReference type="ARBA" id="ARBA00022553"/>
    </source>
</evidence>
<dbReference type="GO" id="GO:0016301">
    <property type="term" value="F:kinase activity"/>
    <property type="evidence" value="ECO:0007669"/>
    <property type="project" value="UniProtKB-KW"/>
</dbReference>
<evidence type="ECO:0000256" key="4">
    <source>
        <dbReference type="ARBA" id="ARBA00022679"/>
    </source>
</evidence>
<feature type="domain" description="Signal transduction histidine kinase subgroup 3 dimerisation and phosphoacceptor" evidence="10">
    <location>
        <begin position="221"/>
        <end position="286"/>
    </location>
</feature>
<gene>
    <name evidence="11" type="ORF">GCM10010430_65770</name>
</gene>
<keyword evidence="7" id="KW-0067">ATP-binding</keyword>
<reference evidence="11 12" key="1">
    <citation type="journal article" date="2019" name="Int. J. Syst. Evol. Microbiol.">
        <title>The Global Catalogue of Microorganisms (GCM) 10K type strain sequencing project: providing services to taxonomists for standard genome sequencing and annotation.</title>
        <authorList>
            <consortium name="The Broad Institute Genomics Platform"/>
            <consortium name="The Broad Institute Genome Sequencing Center for Infectious Disease"/>
            <person name="Wu L."/>
            <person name="Ma J."/>
        </authorList>
    </citation>
    <scope>NUCLEOTIDE SEQUENCE [LARGE SCALE GENOMIC DNA]</scope>
    <source>
        <strain evidence="11 12">JCM 7356</strain>
    </source>
</reference>
<accession>A0ABN3ETU4</accession>
<dbReference type="RefSeq" id="WP_344640212.1">
    <property type="nucleotide sequence ID" value="NZ_BAAATR010000041.1"/>
</dbReference>
<evidence type="ECO:0000256" key="1">
    <source>
        <dbReference type="ARBA" id="ARBA00000085"/>
    </source>
</evidence>
<keyword evidence="8" id="KW-0902">Two-component regulatory system</keyword>
<feature type="transmembrane region" description="Helical" evidence="9">
    <location>
        <begin position="23"/>
        <end position="45"/>
    </location>
</feature>
<name>A0ABN3ETU4_9ACTN</name>
<evidence type="ECO:0000259" key="10">
    <source>
        <dbReference type="Pfam" id="PF07730"/>
    </source>
</evidence>
<protein>
    <recommendedName>
        <fullName evidence="2">histidine kinase</fullName>
        <ecNumber evidence="2">2.7.13.3</ecNumber>
    </recommendedName>
</protein>
<feature type="transmembrane region" description="Helical" evidence="9">
    <location>
        <begin position="51"/>
        <end position="72"/>
    </location>
</feature>
<dbReference type="InterPro" id="IPR050482">
    <property type="entry name" value="Sensor_HK_TwoCompSys"/>
</dbReference>
<dbReference type="Gene3D" id="1.20.5.1930">
    <property type="match status" value="1"/>
</dbReference>
<keyword evidence="9" id="KW-1133">Transmembrane helix</keyword>
<keyword evidence="6 11" id="KW-0418">Kinase</keyword>
<evidence type="ECO:0000256" key="8">
    <source>
        <dbReference type="ARBA" id="ARBA00023012"/>
    </source>
</evidence>
<evidence type="ECO:0000256" key="9">
    <source>
        <dbReference type="SAM" id="Phobius"/>
    </source>
</evidence>
<dbReference type="Gene3D" id="3.30.565.10">
    <property type="entry name" value="Histidine kinase-like ATPase, C-terminal domain"/>
    <property type="match status" value="1"/>
</dbReference>
<keyword evidence="3" id="KW-0597">Phosphoprotein</keyword>
<dbReference type="CDD" id="cd16917">
    <property type="entry name" value="HATPase_UhpB-NarQ-NarX-like"/>
    <property type="match status" value="1"/>
</dbReference>
<dbReference type="InterPro" id="IPR011712">
    <property type="entry name" value="Sig_transdc_His_kin_sub3_dim/P"/>
</dbReference>
<keyword evidence="12" id="KW-1185">Reference proteome</keyword>
<evidence type="ECO:0000256" key="2">
    <source>
        <dbReference type="ARBA" id="ARBA00012438"/>
    </source>
</evidence>
<dbReference type="EMBL" id="BAAATR010000041">
    <property type="protein sequence ID" value="GAA2270798.1"/>
    <property type="molecule type" value="Genomic_DNA"/>
</dbReference>
<evidence type="ECO:0000256" key="7">
    <source>
        <dbReference type="ARBA" id="ARBA00022840"/>
    </source>
</evidence>
<dbReference type="PANTHER" id="PTHR24421:SF10">
    <property type="entry name" value="NITRATE_NITRITE SENSOR PROTEIN NARQ"/>
    <property type="match status" value="1"/>
</dbReference>
<feature type="transmembrane region" description="Helical" evidence="9">
    <location>
        <begin position="158"/>
        <end position="182"/>
    </location>
</feature>
<evidence type="ECO:0000256" key="5">
    <source>
        <dbReference type="ARBA" id="ARBA00022741"/>
    </source>
</evidence>
<comment type="catalytic activity">
    <reaction evidence="1">
        <text>ATP + protein L-histidine = ADP + protein N-phospho-L-histidine.</text>
        <dbReference type="EC" id="2.7.13.3"/>
    </reaction>
</comment>
<keyword evidence="9" id="KW-0812">Transmembrane</keyword>
<dbReference type="Pfam" id="PF07730">
    <property type="entry name" value="HisKA_3"/>
    <property type="match status" value="1"/>
</dbReference>
<evidence type="ECO:0000313" key="11">
    <source>
        <dbReference type="EMBL" id="GAA2270798.1"/>
    </source>
</evidence>
<evidence type="ECO:0000313" key="12">
    <source>
        <dbReference type="Proteomes" id="UP001500305"/>
    </source>
</evidence>
<organism evidence="11 12">
    <name type="scientific">Kitasatospora cystarginea</name>
    <dbReference type="NCBI Taxonomy" id="58350"/>
    <lineage>
        <taxon>Bacteria</taxon>
        <taxon>Bacillati</taxon>
        <taxon>Actinomycetota</taxon>
        <taxon>Actinomycetes</taxon>
        <taxon>Kitasatosporales</taxon>
        <taxon>Streptomycetaceae</taxon>
        <taxon>Kitasatospora</taxon>
    </lineage>
</organism>
<dbReference type="EC" id="2.7.13.3" evidence="2"/>
<dbReference type="Proteomes" id="UP001500305">
    <property type="component" value="Unassembled WGS sequence"/>
</dbReference>
<dbReference type="SUPFAM" id="SSF55874">
    <property type="entry name" value="ATPase domain of HSP90 chaperone/DNA topoisomerase II/histidine kinase"/>
    <property type="match status" value="1"/>
</dbReference>
<dbReference type="PANTHER" id="PTHR24421">
    <property type="entry name" value="NITRATE/NITRITE SENSOR PROTEIN NARX-RELATED"/>
    <property type="match status" value="1"/>
</dbReference>
<sequence length="430" mass="46126">MSKSPEGGGPVHSLWWWRRRRSALLDIGLAALAGLECAFGAYGMVHDRLGWGVGLVVVSAVLGALAGASLVVRRRWPAVPVLMALVFVPGLFGVVLLVVSLYTLAGTWEWPSRRGRVLGLSAVALLETFAMVLFAMLHPMPQQSRSESLAAEQLPPTWVFVLLAVLVAAGLTVLPVITGLYVGARRRLVESLEDRAQGLETELALLAEQAQERARRARLEERTRIAREMHDVVAHRVSLMVVHASALERIVAKDPEKAKQSARLMGEVGRQALNELREILGVLRMSEEAPEPQDGLEHLPRLVEQSEAAGMAVTLTVSGSRRPFSTEAEQTAYRVVQEGLTNAHKHAAGAQVAVLLAYVPNGVRVAVVNDRADGDGGRVALPSGGNGLVGMRERVLALGGSFSAGPEDDGGFRVEAVLPSRLAVPAERLA</sequence>
<feature type="transmembrane region" description="Helical" evidence="9">
    <location>
        <begin position="79"/>
        <end position="105"/>
    </location>
</feature>
<dbReference type="InterPro" id="IPR036890">
    <property type="entry name" value="HATPase_C_sf"/>
</dbReference>
<keyword evidence="5" id="KW-0547">Nucleotide-binding</keyword>
<proteinExistence type="predicted"/>
<keyword evidence="4" id="KW-0808">Transferase</keyword>
<comment type="caution">
    <text evidence="11">The sequence shown here is derived from an EMBL/GenBank/DDBJ whole genome shotgun (WGS) entry which is preliminary data.</text>
</comment>